<evidence type="ECO:0000313" key="2">
    <source>
        <dbReference type="Proteomes" id="UP000499080"/>
    </source>
</evidence>
<sequence>MSKHGQSIHYRGVERKKSPLPLCRTLSGPIGLRQEGTEHQTLHVGSYAKCIKDRPLFQEEEGISREVGLGLRMRVYEELTPLVRLEVKTFRTEIVRPAFTARRPECLIVSLRIQDSPDESGRMVTLHMEGEYLHGCIHLLHQNSTDEYRGGTLSGQSTSCCRIPLRHYHCSTLCTAQG</sequence>
<dbReference type="AlphaFoldDB" id="A0A4Y2GB41"/>
<dbReference type="EMBL" id="BGPR01001297">
    <property type="protein sequence ID" value="GBM50407.1"/>
    <property type="molecule type" value="Genomic_DNA"/>
</dbReference>
<accession>A0A4Y2GB41</accession>
<organism evidence="1 2">
    <name type="scientific">Araneus ventricosus</name>
    <name type="common">Orbweaver spider</name>
    <name type="synonym">Epeira ventricosa</name>
    <dbReference type="NCBI Taxonomy" id="182803"/>
    <lineage>
        <taxon>Eukaryota</taxon>
        <taxon>Metazoa</taxon>
        <taxon>Ecdysozoa</taxon>
        <taxon>Arthropoda</taxon>
        <taxon>Chelicerata</taxon>
        <taxon>Arachnida</taxon>
        <taxon>Araneae</taxon>
        <taxon>Araneomorphae</taxon>
        <taxon>Entelegynae</taxon>
        <taxon>Araneoidea</taxon>
        <taxon>Araneidae</taxon>
        <taxon>Araneus</taxon>
    </lineage>
</organism>
<gene>
    <name evidence="1" type="ORF">AVEN_97227_1</name>
</gene>
<keyword evidence="2" id="KW-1185">Reference proteome</keyword>
<comment type="caution">
    <text evidence="1">The sequence shown here is derived from an EMBL/GenBank/DDBJ whole genome shotgun (WGS) entry which is preliminary data.</text>
</comment>
<reference evidence="1 2" key="1">
    <citation type="journal article" date="2019" name="Sci. Rep.">
        <title>Orb-weaving spider Araneus ventricosus genome elucidates the spidroin gene catalogue.</title>
        <authorList>
            <person name="Kono N."/>
            <person name="Nakamura H."/>
            <person name="Ohtoshi R."/>
            <person name="Moran D.A.P."/>
            <person name="Shinohara A."/>
            <person name="Yoshida Y."/>
            <person name="Fujiwara M."/>
            <person name="Mori M."/>
            <person name="Tomita M."/>
            <person name="Arakawa K."/>
        </authorList>
    </citation>
    <scope>NUCLEOTIDE SEQUENCE [LARGE SCALE GENOMIC DNA]</scope>
</reference>
<protein>
    <submittedName>
        <fullName evidence="1">Uncharacterized protein</fullName>
    </submittedName>
</protein>
<proteinExistence type="predicted"/>
<name>A0A4Y2GB41_ARAVE</name>
<dbReference type="Proteomes" id="UP000499080">
    <property type="component" value="Unassembled WGS sequence"/>
</dbReference>
<evidence type="ECO:0000313" key="1">
    <source>
        <dbReference type="EMBL" id="GBM50407.1"/>
    </source>
</evidence>